<evidence type="ECO:0000256" key="5">
    <source>
        <dbReference type="ARBA" id="ARBA00023163"/>
    </source>
</evidence>
<keyword evidence="4" id="KW-0238">DNA-binding</keyword>
<keyword evidence="10" id="KW-1185">Reference proteome</keyword>
<dbReference type="PANTHER" id="PTHR37534">
    <property type="entry name" value="TRANSCRIPTIONAL ACTIVATOR PROTEIN UGA3"/>
    <property type="match status" value="1"/>
</dbReference>
<accession>A0ABP0CC45</accession>
<feature type="region of interest" description="Disordered" evidence="7">
    <location>
        <begin position="1"/>
        <end position="68"/>
    </location>
</feature>
<name>A0ABP0CC45_9PEZI</name>
<evidence type="ECO:0000256" key="7">
    <source>
        <dbReference type="SAM" id="MobiDB-lite"/>
    </source>
</evidence>
<dbReference type="EMBL" id="CAWUHD010000087">
    <property type="protein sequence ID" value="CAK7229599.1"/>
    <property type="molecule type" value="Genomic_DNA"/>
</dbReference>
<dbReference type="SMART" id="SM00066">
    <property type="entry name" value="GAL4"/>
    <property type="match status" value="1"/>
</dbReference>
<feature type="domain" description="Zn(2)-C6 fungal-type" evidence="8">
    <location>
        <begin position="62"/>
        <end position="108"/>
    </location>
</feature>
<evidence type="ECO:0000256" key="6">
    <source>
        <dbReference type="ARBA" id="ARBA00023242"/>
    </source>
</evidence>
<gene>
    <name evidence="9" type="ORF">SEUCBS140593_007299</name>
</gene>
<feature type="compositionally biased region" description="Low complexity" evidence="7">
    <location>
        <begin position="213"/>
        <end position="224"/>
    </location>
</feature>
<evidence type="ECO:0000256" key="1">
    <source>
        <dbReference type="ARBA" id="ARBA00004123"/>
    </source>
</evidence>
<evidence type="ECO:0000256" key="3">
    <source>
        <dbReference type="ARBA" id="ARBA00023015"/>
    </source>
</evidence>
<evidence type="ECO:0000259" key="8">
    <source>
        <dbReference type="SMART" id="SM00066"/>
    </source>
</evidence>
<dbReference type="Proteomes" id="UP001642482">
    <property type="component" value="Unassembled WGS sequence"/>
</dbReference>
<feature type="compositionally biased region" description="Polar residues" evidence="7">
    <location>
        <begin position="1"/>
        <end position="34"/>
    </location>
</feature>
<keyword evidence="3" id="KW-0805">Transcription regulation</keyword>
<dbReference type="InterPro" id="IPR021858">
    <property type="entry name" value="Fun_TF"/>
</dbReference>
<keyword evidence="2" id="KW-0862">Zinc</keyword>
<sequence length="618" mass="68148">MSEQSPCATSPVGTSPASSGPVTTIVVSNEASPLQTPTDASTPTPTPAPTSTQPAHRGRSAPRSRNGCWTCRSKAAKKRCDEQRPVCGRCARTGLVCDYAPRPKKPSKKRPQAVLAASQTVVQRATPSFPSSDVVLLTPAESPSSVALLADDHEALRYFRTAFAQFHHTKHPQYGCISIMFQLARESPMVMHMALALGFHEMDTRRANPREGSPSSSPSSAVAVSGRPMQHYAAALRLLANMVGETTENDANQQGTLTKRQVDDLDECLSTLWLMLLYEQQFGDVQGRGVTNHLRGAASLAQHRVKSLLQLKDSTSSQKLSFYAVRMLVWIAHIDSAASSAGIGGHFNSSLMNIFYEATKLDSDGEEDDDDDDEFGTGSEPTPPTPVDVLLRMHRYSNPLYRVTWAQSYPQVELLDDLENRSVFNLFTCCVPLRFMLAQLASHNTADAEFRQRAASVARAIAKVRAGFTELLDVAKALSIETDCRQRIVANIRIIVPTFYAVQVEFHRVLALAGHSRSPNAIRLPLGEIMRLAFQTYRHRGDEGLTRVAWPLFVAALETGDLLHRQWILERFDGMAVLGNHLNRAQRLLRDAVTLQDRTGKRADVRAMMPEYGPFILT</sequence>
<keyword evidence="6" id="KW-0539">Nucleus</keyword>
<dbReference type="InterPro" id="IPR001138">
    <property type="entry name" value="Zn2Cys6_DnaBD"/>
</dbReference>
<evidence type="ECO:0000256" key="2">
    <source>
        <dbReference type="ARBA" id="ARBA00022833"/>
    </source>
</evidence>
<dbReference type="Pfam" id="PF00172">
    <property type="entry name" value="Zn_clus"/>
    <property type="match status" value="1"/>
</dbReference>
<evidence type="ECO:0000256" key="4">
    <source>
        <dbReference type="ARBA" id="ARBA00023125"/>
    </source>
</evidence>
<proteinExistence type="predicted"/>
<protein>
    <recommendedName>
        <fullName evidence="8">Zn(2)-C6 fungal-type domain-containing protein</fullName>
    </recommendedName>
</protein>
<evidence type="ECO:0000313" key="9">
    <source>
        <dbReference type="EMBL" id="CAK7229599.1"/>
    </source>
</evidence>
<feature type="compositionally biased region" description="Acidic residues" evidence="7">
    <location>
        <begin position="364"/>
        <end position="375"/>
    </location>
</feature>
<dbReference type="CDD" id="cd00067">
    <property type="entry name" value="GAL4"/>
    <property type="match status" value="1"/>
</dbReference>
<feature type="region of interest" description="Disordered" evidence="7">
    <location>
        <begin position="205"/>
        <end position="224"/>
    </location>
</feature>
<comment type="caution">
    <text evidence="9">The sequence shown here is derived from an EMBL/GenBank/DDBJ whole genome shotgun (WGS) entry which is preliminary data.</text>
</comment>
<organism evidence="9 10">
    <name type="scientific">Sporothrix eucalyptigena</name>
    <dbReference type="NCBI Taxonomy" id="1812306"/>
    <lineage>
        <taxon>Eukaryota</taxon>
        <taxon>Fungi</taxon>
        <taxon>Dikarya</taxon>
        <taxon>Ascomycota</taxon>
        <taxon>Pezizomycotina</taxon>
        <taxon>Sordariomycetes</taxon>
        <taxon>Sordariomycetidae</taxon>
        <taxon>Ophiostomatales</taxon>
        <taxon>Ophiostomataceae</taxon>
        <taxon>Sporothrix</taxon>
    </lineage>
</organism>
<feature type="region of interest" description="Disordered" evidence="7">
    <location>
        <begin position="363"/>
        <end position="387"/>
    </location>
</feature>
<dbReference type="SUPFAM" id="SSF57701">
    <property type="entry name" value="Zn2/Cys6 DNA-binding domain"/>
    <property type="match status" value="1"/>
</dbReference>
<evidence type="ECO:0000313" key="10">
    <source>
        <dbReference type="Proteomes" id="UP001642482"/>
    </source>
</evidence>
<dbReference type="PANTHER" id="PTHR37534:SF46">
    <property type="entry name" value="ZN(II)2CYS6 TRANSCRIPTION FACTOR (EUROFUNG)"/>
    <property type="match status" value="1"/>
</dbReference>
<dbReference type="InterPro" id="IPR036864">
    <property type="entry name" value="Zn2-C6_fun-type_DNA-bd_sf"/>
</dbReference>
<feature type="compositionally biased region" description="Low complexity" evidence="7">
    <location>
        <begin position="35"/>
        <end position="54"/>
    </location>
</feature>
<comment type="subcellular location">
    <subcellularLocation>
        <location evidence="1">Nucleus</location>
    </subcellularLocation>
</comment>
<keyword evidence="5" id="KW-0804">Transcription</keyword>
<reference evidence="9 10" key="1">
    <citation type="submission" date="2024-01" db="EMBL/GenBank/DDBJ databases">
        <authorList>
            <person name="Allen C."/>
            <person name="Tagirdzhanova G."/>
        </authorList>
    </citation>
    <scope>NUCLEOTIDE SEQUENCE [LARGE SCALE GENOMIC DNA]</scope>
</reference>
<dbReference type="Pfam" id="PF11951">
    <property type="entry name" value="Fungal_trans_2"/>
    <property type="match status" value="1"/>
</dbReference>
<dbReference type="Gene3D" id="4.10.240.10">
    <property type="entry name" value="Zn(2)-C6 fungal-type DNA-binding domain"/>
    <property type="match status" value="1"/>
</dbReference>